<dbReference type="GO" id="GO:0000118">
    <property type="term" value="C:histone deacetylase complex"/>
    <property type="evidence" value="ECO:0007669"/>
    <property type="project" value="TreeGrafter"/>
</dbReference>
<evidence type="ECO:0000256" key="3">
    <source>
        <dbReference type="ARBA" id="ARBA00023242"/>
    </source>
</evidence>
<dbReference type="HOGENOM" id="CLU_153346_0_0_1"/>
<dbReference type="GO" id="GO:0003714">
    <property type="term" value="F:transcription corepressor activity"/>
    <property type="evidence" value="ECO:0007669"/>
    <property type="project" value="InterPro"/>
</dbReference>
<reference evidence="5 6" key="1">
    <citation type="submission" date="2014-04" db="EMBL/GenBank/DDBJ databases">
        <authorList>
            <consortium name="DOE Joint Genome Institute"/>
            <person name="Kuo A."/>
            <person name="Zuccaro A."/>
            <person name="Kohler A."/>
            <person name="Nagy L.G."/>
            <person name="Floudas D."/>
            <person name="Copeland A."/>
            <person name="Barry K.W."/>
            <person name="Cichocki N."/>
            <person name="Veneault-Fourrey C."/>
            <person name="LaButti K."/>
            <person name="Lindquist E.A."/>
            <person name="Lipzen A."/>
            <person name="Lundell T."/>
            <person name="Morin E."/>
            <person name="Murat C."/>
            <person name="Sun H."/>
            <person name="Tunlid A."/>
            <person name="Henrissat B."/>
            <person name="Grigoriev I.V."/>
            <person name="Hibbett D.S."/>
            <person name="Martin F."/>
            <person name="Nordberg H.P."/>
            <person name="Cantor M.N."/>
            <person name="Hua S.X."/>
        </authorList>
    </citation>
    <scope>NUCLEOTIDE SEQUENCE [LARGE SCALE GENOMIC DNA]</scope>
    <source>
        <strain evidence="5 6">MAFF 305830</strain>
    </source>
</reference>
<protein>
    <submittedName>
        <fullName evidence="5">Uncharacterized protein</fullName>
    </submittedName>
</protein>
<gene>
    <name evidence="5" type="ORF">M408DRAFT_21299</name>
</gene>
<dbReference type="Pfam" id="PF02671">
    <property type="entry name" value="PAH"/>
    <property type="match status" value="1"/>
</dbReference>
<dbReference type="GO" id="GO:0000785">
    <property type="term" value="C:chromatin"/>
    <property type="evidence" value="ECO:0007669"/>
    <property type="project" value="TreeGrafter"/>
</dbReference>
<dbReference type="PANTHER" id="PTHR12346:SF0">
    <property type="entry name" value="SIN3A, ISOFORM G"/>
    <property type="match status" value="1"/>
</dbReference>
<accession>A0A0C3B315</accession>
<dbReference type="SUPFAM" id="SSF47762">
    <property type="entry name" value="PAH2 domain"/>
    <property type="match status" value="1"/>
</dbReference>
<keyword evidence="2" id="KW-0678">Repressor</keyword>
<keyword evidence="3 4" id="KW-0539">Nucleus</keyword>
<evidence type="ECO:0000256" key="2">
    <source>
        <dbReference type="ARBA" id="ARBA00022491"/>
    </source>
</evidence>
<keyword evidence="6" id="KW-1185">Reference proteome</keyword>
<dbReference type="Proteomes" id="UP000054097">
    <property type="component" value="Unassembled WGS sequence"/>
</dbReference>
<organism evidence="5 6">
    <name type="scientific">Serendipita vermifera MAFF 305830</name>
    <dbReference type="NCBI Taxonomy" id="933852"/>
    <lineage>
        <taxon>Eukaryota</taxon>
        <taxon>Fungi</taxon>
        <taxon>Dikarya</taxon>
        <taxon>Basidiomycota</taxon>
        <taxon>Agaricomycotina</taxon>
        <taxon>Agaricomycetes</taxon>
        <taxon>Sebacinales</taxon>
        <taxon>Serendipitaceae</taxon>
        <taxon>Serendipita</taxon>
    </lineage>
</organism>
<dbReference type="PROSITE" id="PS51477">
    <property type="entry name" value="PAH"/>
    <property type="match status" value="1"/>
</dbReference>
<evidence type="ECO:0000313" key="5">
    <source>
        <dbReference type="EMBL" id="KIM31225.1"/>
    </source>
</evidence>
<proteinExistence type="predicted"/>
<dbReference type="InterPro" id="IPR003822">
    <property type="entry name" value="PAH"/>
</dbReference>
<evidence type="ECO:0000256" key="4">
    <source>
        <dbReference type="PROSITE-ProRule" id="PRU00810"/>
    </source>
</evidence>
<dbReference type="PANTHER" id="PTHR12346">
    <property type="entry name" value="SIN3B-RELATED"/>
    <property type="match status" value="1"/>
</dbReference>
<dbReference type="InterPro" id="IPR036600">
    <property type="entry name" value="PAH_sf"/>
</dbReference>
<dbReference type="Gene3D" id="1.20.1160.11">
    <property type="entry name" value="Paired amphipathic helix"/>
    <property type="match status" value="1"/>
</dbReference>
<dbReference type="InterPro" id="IPR039774">
    <property type="entry name" value="Sin3-like"/>
</dbReference>
<dbReference type="STRING" id="933852.A0A0C3B315"/>
<comment type="subcellular location">
    <subcellularLocation>
        <location evidence="1 4">Nucleus</location>
    </subcellularLocation>
</comment>
<reference evidence="6" key="2">
    <citation type="submission" date="2015-01" db="EMBL/GenBank/DDBJ databases">
        <title>Evolutionary Origins and Diversification of the Mycorrhizal Mutualists.</title>
        <authorList>
            <consortium name="DOE Joint Genome Institute"/>
            <consortium name="Mycorrhizal Genomics Consortium"/>
            <person name="Kohler A."/>
            <person name="Kuo A."/>
            <person name="Nagy L.G."/>
            <person name="Floudas D."/>
            <person name="Copeland A."/>
            <person name="Barry K.W."/>
            <person name="Cichocki N."/>
            <person name="Veneault-Fourrey C."/>
            <person name="LaButti K."/>
            <person name="Lindquist E.A."/>
            <person name="Lipzen A."/>
            <person name="Lundell T."/>
            <person name="Morin E."/>
            <person name="Murat C."/>
            <person name="Riley R."/>
            <person name="Ohm R."/>
            <person name="Sun H."/>
            <person name="Tunlid A."/>
            <person name="Henrissat B."/>
            <person name="Grigoriev I.V."/>
            <person name="Hibbett D.S."/>
            <person name="Martin F."/>
        </authorList>
    </citation>
    <scope>NUCLEOTIDE SEQUENCE [LARGE SCALE GENOMIC DNA]</scope>
    <source>
        <strain evidence="6">MAFF 305830</strain>
    </source>
</reference>
<evidence type="ECO:0000256" key="1">
    <source>
        <dbReference type="ARBA" id="ARBA00004123"/>
    </source>
</evidence>
<dbReference type="EMBL" id="KN824282">
    <property type="protein sequence ID" value="KIM31225.1"/>
    <property type="molecule type" value="Genomic_DNA"/>
</dbReference>
<evidence type="ECO:0000313" key="6">
    <source>
        <dbReference type="Proteomes" id="UP000054097"/>
    </source>
</evidence>
<name>A0A0C3B315_SERVB</name>
<sequence>MLMIGIRRELIQTKVAIVDSQAISMHTPSGNEDRIDLVLRQHFPTRILDMGDALSYLDAIKRETDASTYGYFLDIMKDHQTSVVDTKEVYLRVAVLLQAYPELVRTFNVFVPMGWFIELDDDGSVYVHSPQGLVSPIAA</sequence>
<dbReference type="GO" id="GO:0000122">
    <property type="term" value="P:negative regulation of transcription by RNA polymerase II"/>
    <property type="evidence" value="ECO:0007669"/>
    <property type="project" value="TreeGrafter"/>
</dbReference>
<dbReference type="OrthoDB" id="10265969at2759"/>
<dbReference type="AlphaFoldDB" id="A0A0C3B315"/>